<evidence type="ECO:0000313" key="1">
    <source>
        <dbReference type="EMBL" id="MBD7970240.1"/>
    </source>
</evidence>
<proteinExistence type="predicted"/>
<sequence>MKKVICLACKEISSENEWSAAGIEEINGISKFSGGCPTCHGEFYKQLPILIALLLEDNKGNFPYRSLVGGHQYIFHDQSKDTYCTDCANKSKEEITGVMVHLEGESLQCKSCNKEIKSEYANNKKAV</sequence>
<accession>A0ABR8T3A8</accession>
<dbReference type="Proteomes" id="UP000608071">
    <property type="component" value="Unassembled WGS sequence"/>
</dbReference>
<reference evidence="1 2" key="1">
    <citation type="submission" date="2020-08" db="EMBL/GenBank/DDBJ databases">
        <title>A Genomic Blueprint of the Chicken Gut Microbiome.</title>
        <authorList>
            <person name="Gilroy R."/>
            <person name="Ravi A."/>
            <person name="Getino M."/>
            <person name="Pursley I."/>
            <person name="Horton D.L."/>
            <person name="Alikhan N.-F."/>
            <person name="Baker D."/>
            <person name="Gharbi K."/>
            <person name="Hall N."/>
            <person name="Watson M."/>
            <person name="Adriaenssens E.M."/>
            <person name="Foster-Nyarko E."/>
            <person name="Jarju S."/>
            <person name="Secka A."/>
            <person name="Antonio M."/>
            <person name="Oren A."/>
            <person name="Chaudhuri R."/>
            <person name="La Ragione R.M."/>
            <person name="Hildebrand F."/>
            <person name="Pallen M.J."/>
        </authorList>
    </citation>
    <scope>NUCLEOTIDE SEQUENCE [LARGE SCALE GENOMIC DNA]</scope>
    <source>
        <strain evidence="1 2">Sa2BVA9</strain>
    </source>
</reference>
<dbReference type="EMBL" id="JACSQL010000011">
    <property type="protein sequence ID" value="MBD7970240.1"/>
    <property type="molecule type" value="Genomic_DNA"/>
</dbReference>
<organism evidence="1 2">
    <name type="scientific">Paenibacillus gallinarum</name>
    <dbReference type="NCBI Taxonomy" id="2762232"/>
    <lineage>
        <taxon>Bacteria</taxon>
        <taxon>Bacillati</taxon>
        <taxon>Bacillota</taxon>
        <taxon>Bacilli</taxon>
        <taxon>Bacillales</taxon>
        <taxon>Paenibacillaceae</taxon>
        <taxon>Paenibacillus</taxon>
    </lineage>
</organism>
<gene>
    <name evidence="1" type="ORF">H9647_19430</name>
</gene>
<keyword evidence="2" id="KW-1185">Reference proteome</keyword>
<evidence type="ECO:0000313" key="2">
    <source>
        <dbReference type="Proteomes" id="UP000608071"/>
    </source>
</evidence>
<name>A0ABR8T3A8_9BACL</name>
<comment type="caution">
    <text evidence="1">The sequence shown here is derived from an EMBL/GenBank/DDBJ whole genome shotgun (WGS) entry which is preliminary data.</text>
</comment>
<dbReference type="RefSeq" id="WP_191803133.1">
    <property type="nucleotide sequence ID" value="NZ_JACSQL010000011.1"/>
</dbReference>
<protein>
    <submittedName>
        <fullName evidence="1">Uncharacterized protein</fullName>
    </submittedName>
</protein>